<dbReference type="FunFam" id="1.10.3720.10:FF:000033">
    <property type="entry name" value="Polar amino acid ABC transporter permease"/>
    <property type="match status" value="1"/>
</dbReference>
<comment type="caution">
    <text evidence="14">The sequence shown here is derived from an EMBL/GenBank/DDBJ whole genome shotgun (WGS) entry which is preliminary data.</text>
</comment>
<dbReference type="InterPro" id="IPR010065">
    <property type="entry name" value="AA_ABC_transptr_permease_3TM"/>
</dbReference>
<evidence type="ECO:0000256" key="2">
    <source>
        <dbReference type="ARBA" id="ARBA00010072"/>
    </source>
</evidence>
<evidence type="ECO:0000256" key="1">
    <source>
        <dbReference type="ARBA" id="ARBA00004651"/>
    </source>
</evidence>
<dbReference type="SUPFAM" id="SSF53850">
    <property type="entry name" value="Periplasmic binding protein-like II"/>
    <property type="match status" value="1"/>
</dbReference>
<feature type="transmembrane region" description="Helical" evidence="11">
    <location>
        <begin position="283"/>
        <end position="307"/>
    </location>
</feature>
<dbReference type="EMBL" id="MSZX01000010">
    <property type="protein sequence ID" value="OPA74627.1"/>
    <property type="molecule type" value="Genomic_DNA"/>
</dbReference>
<dbReference type="PROSITE" id="PS01039">
    <property type="entry name" value="SBP_BACTERIAL_3"/>
    <property type="match status" value="1"/>
</dbReference>
<feature type="domain" description="ABC transmembrane type-1" evidence="13">
    <location>
        <begin position="283"/>
        <end position="471"/>
    </location>
</feature>
<evidence type="ECO:0000256" key="9">
    <source>
        <dbReference type="ARBA" id="ARBA00022989"/>
    </source>
</evidence>
<dbReference type="Pfam" id="PF00497">
    <property type="entry name" value="SBP_bac_3"/>
    <property type="match status" value="1"/>
</dbReference>
<proteinExistence type="inferred from homology"/>
<keyword evidence="15" id="KW-1185">Reference proteome</keyword>
<evidence type="ECO:0000256" key="3">
    <source>
        <dbReference type="ARBA" id="ARBA00010333"/>
    </source>
</evidence>
<comment type="similarity">
    <text evidence="2">Belongs to the binding-protein-dependent transport system permease family. HisMQ subfamily.</text>
</comment>
<dbReference type="PANTHER" id="PTHR30614">
    <property type="entry name" value="MEMBRANE COMPONENT OF AMINO ACID ABC TRANSPORTER"/>
    <property type="match status" value="1"/>
</dbReference>
<keyword evidence="10 11" id="KW-0472">Membrane</keyword>
<organism evidence="14 15">
    <name type="scientific">Paenibacillus selenitireducens</name>
    <dbReference type="NCBI Taxonomy" id="1324314"/>
    <lineage>
        <taxon>Bacteria</taxon>
        <taxon>Bacillati</taxon>
        <taxon>Bacillota</taxon>
        <taxon>Bacilli</taxon>
        <taxon>Bacillales</taxon>
        <taxon>Paenibacillaceae</taxon>
        <taxon>Paenibacillus</taxon>
    </lineage>
</organism>
<evidence type="ECO:0000256" key="12">
    <source>
        <dbReference type="SAM" id="SignalP"/>
    </source>
</evidence>
<dbReference type="PANTHER" id="PTHR30614:SF20">
    <property type="entry name" value="GLUTAMINE TRANSPORT SYSTEM PERMEASE PROTEIN GLNP"/>
    <property type="match status" value="1"/>
</dbReference>
<evidence type="ECO:0000256" key="4">
    <source>
        <dbReference type="ARBA" id="ARBA00022448"/>
    </source>
</evidence>
<feature type="transmembrane region" description="Helical" evidence="11">
    <location>
        <begin position="449"/>
        <end position="471"/>
    </location>
</feature>
<evidence type="ECO:0000256" key="7">
    <source>
        <dbReference type="ARBA" id="ARBA00022729"/>
    </source>
</evidence>
<dbReference type="AlphaFoldDB" id="A0A1T2X446"/>
<evidence type="ECO:0000256" key="6">
    <source>
        <dbReference type="ARBA" id="ARBA00022692"/>
    </source>
</evidence>
<comment type="similarity">
    <text evidence="3">Belongs to the bacterial solute-binding protein 3 family.</text>
</comment>
<keyword evidence="5" id="KW-1003">Cell membrane</keyword>
<dbReference type="CDD" id="cd06261">
    <property type="entry name" value="TM_PBP2"/>
    <property type="match status" value="1"/>
</dbReference>
<dbReference type="InterPro" id="IPR000515">
    <property type="entry name" value="MetI-like"/>
</dbReference>
<evidence type="ECO:0000313" key="14">
    <source>
        <dbReference type="EMBL" id="OPA74627.1"/>
    </source>
</evidence>
<dbReference type="RefSeq" id="WP_078501541.1">
    <property type="nucleotide sequence ID" value="NZ_MSZX01000010.1"/>
</dbReference>
<dbReference type="GO" id="GO:0022857">
    <property type="term" value="F:transmembrane transporter activity"/>
    <property type="evidence" value="ECO:0007669"/>
    <property type="project" value="InterPro"/>
</dbReference>
<keyword evidence="7 12" id="KW-0732">Signal</keyword>
<keyword evidence="4 11" id="KW-0813">Transport</keyword>
<dbReference type="InterPro" id="IPR001638">
    <property type="entry name" value="Solute-binding_3/MltF_N"/>
</dbReference>
<dbReference type="OrthoDB" id="9774451at2"/>
<evidence type="ECO:0000313" key="15">
    <source>
        <dbReference type="Proteomes" id="UP000190188"/>
    </source>
</evidence>
<keyword evidence="9 11" id="KW-1133">Transmembrane helix</keyword>
<feature type="chain" id="PRO_5010586334" evidence="12">
    <location>
        <begin position="27"/>
        <end position="482"/>
    </location>
</feature>
<dbReference type="NCBIfam" id="TIGR01726">
    <property type="entry name" value="HEQRo_perm_3TM"/>
    <property type="match status" value="1"/>
</dbReference>
<evidence type="ECO:0000256" key="11">
    <source>
        <dbReference type="RuleBase" id="RU363032"/>
    </source>
</evidence>
<reference evidence="14 15" key="1">
    <citation type="submission" date="2017-01" db="EMBL/GenBank/DDBJ databases">
        <title>Genome analysis of Paenibacillus selenitrireducens ES3-24.</title>
        <authorList>
            <person name="Xu D."/>
            <person name="Yao R."/>
            <person name="Zheng S."/>
        </authorList>
    </citation>
    <scope>NUCLEOTIDE SEQUENCE [LARGE SCALE GENOMIC DNA]</scope>
    <source>
        <strain evidence="14 15">ES3-24</strain>
    </source>
</reference>
<dbReference type="InterPro" id="IPR043429">
    <property type="entry name" value="ArtM/GltK/GlnP/TcyL/YhdX-like"/>
</dbReference>
<dbReference type="PROSITE" id="PS50928">
    <property type="entry name" value="ABC_TM1"/>
    <property type="match status" value="1"/>
</dbReference>
<evidence type="ECO:0000256" key="5">
    <source>
        <dbReference type="ARBA" id="ARBA00022475"/>
    </source>
</evidence>
<dbReference type="Gene3D" id="1.10.3720.10">
    <property type="entry name" value="MetI-like"/>
    <property type="match status" value="1"/>
</dbReference>
<dbReference type="GO" id="GO:0043190">
    <property type="term" value="C:ATP-binding cassette (ABC) transporter complex"/>
    <property type="evidence" value="ECO:0007669"/>
    <property type="project" value="InterPro"/>
</dbReference>
<dbReference type="SMART" id="SM00062">
    <property type="entry name" value="PBPb"/>
    <property type="match status" value="1"/>
</dbReference>
<protein>
    <submittedName>
        <fullName evidence="14">Amino acid ABC transporter substrate-binding protein</fullName>
    </submittedName>
</protein>
<dbReference type="Gene3D" id="3.40.190.10">
    <property type="entry name" value="Periplasmic binding protein-like II"/>
    <property type="match status" value="2"/>
</dbReference>
<feature type="transmembrane region" description="Helical" evidence="11">
    <location>
        <begin position="319"/>
        <end position="340"/>
    </location>
</feature>
<evidence type="ECO:0000256" key="10">
    <source>
        <dbReference type="ARBA" id="ARBA00023136"/>
    </source>
</evidence>
<dbReference type="InterPro" id="IPR035906">
    <property type="entry name" value="MetI-like_sf"/>
</dbReference>
<dbReference type="SUPFAM" id="SSF161098">
    <property type="entry name" value="MetI-like"/>
    <property type="match status" value="1"/>
</dbReference>
<comment type="subcellular location">
    <subcellularLocation>
        <location evidence="1 11">Cell membrane</location>
        <topology evidence="1 11">Multi-pass membrane protein</topology>
    </subcellularLocation>
</comment>
<dbReference type="Pfam" id="PF00528">
    <property type="entry name" value="BPD_transp_1"/>
    <property type="match status" value="1"/>
</dbReference>
<dbReference type="InterPro" id="IPR018313">
    <property type="entry name" value="SBP_3_CS"/>
</dbReference>
<feature type="signal peptide" evidence="12">
    <location>
        <begin position="1"/>
        <end position="26"/>
    </location>
</feature>
<evidence type="ECO:0000256" key="8">
    <source>
        <dbReference type="ARBA" id="ARBA00022970"/>
    </source>
</evidence>
<dbReference type="Proteomes" id="UP000190188">
    <property type="component" value="Unassembled WGS sequence"/>
</dbReference>
<keyword evidence="8" id="KW-0029">Amino-acid transport</keyword>
<dbReference type="STRING" id="1324314.BVG16_22970"/>
<accession>A0A1T2X446</accession>
<keyword evidence="6 11" id="KW-0812">Transmembrane</keyword>
<evidence type="ECO:0000259" key="13">
    <source>
        <dbReference type="PROSITE" id="PS50928"/>
    </source>
</evidence>
<dbReference type="CDD" id="cd13620">
    <property type="entry name" value="PBP2_GltS"/>
    <property type="match status" value="1"/>
</dbReference>
<sequence length="482" mass="53168">MKKIQALLVCLFVFTWITGYSTPALAASDNQTKSKKLVLGTSADYPPYEFHKKINGKDQILGFDIEIAKEIAKDMGAELVIEDMKFDSLLLALNAGKVDMVMSAMNPTEERRKNVDFSNIYYQSDQAVLIRAEDKDKYTTMDDLKGKHIGAQKSSIYEDMARAVPNATVDALAKISDLVLSLESKRIDAIVLELPVAESYEKNRSTLAVAEAKPESSEDGYAIAFRKGSTDMVNQVNTTIDRLEKADMINKYVADASKLAEAPSGTNIFTYFNQNKQYFLSGVGWTLLLSLVTVVFGLILGIILVLMRLSKVKPLKWIAVAYIEFLRGTPLMVQLFIIYFGLPSIGIEFPKFLAGAIALSLNSAAYLAEIFRAGIQSIDKGQLEAARSLGMGHSMAMRFIILPQALKQVLPAIGNEFVVIIKESSIVSLIGITDIMYQEEVVRGSTYAGLPPLLIAAVLYFILTFVCTKLLGIAERRLKTSD</sequence>
<dbReference type="GO" id="GO:0006865">
    <property type="term" value="P:amino acid transport"/>
    <property type="evidence" value="ECO:0007669"/>
    <property type="project" value="UniProtKB-KW"/>
</dbReference>
<gene>
    <name evidence="14" type="ORF">BVG16_22970</name>
</gene>
<name>A0A1T2X446_9BACL</name>